<proteinExistence type="predicted"/>
<accession>T0J4T6</accession>
<evidence type="ECO:0000313" key="3">
    <source>
        <dbReference type="EMBL" id="EQB19160.1"/>
    </source>
</evidence>
<dbReference type="Pfam" id="PF00440">
    <property type="entry name" value="TetR_N"/>
    <property type="match status" value="1"/>
</dbReference>
<name>T0J4T6_9SPHN</name>
<dbReference type="PATRIC" id="fig|1096930.3.peg.528"/>
<dbReference type="AlphaFoldDB" id="T0J4T6"/>
<comment type="caution">
    <text evidence="3">The sequence shown here is derived from an EMBL/GenBank/DDBJ whole genome shotgun (WGS) entry which is preliminary data.</text>
</comment>
<dbReference type="InterPro" id="IPR001647">
    <property type="entry name" value="HTH_TetR"/>
</dbReference>
<keyword evidence="1" id="KW-0238">DNA-binding</keyword>
<dbReference type="InterPro" id="IPR009057">
    <property type="entry name" value="Homeodomain-like_sf"/>
</dbReference>
<reference evidence="3 4" key="1">
    <citation type="journal article" date="2013" name="Genome Announc.">
        <title>Genome Sequence of Novosphingobium lindaniclasticum LE124T, Isolated from a Hexachlorocyclohexane Dumpsite.</title>
        <authorList>
            <person name="Saxena A."/>
            <person name="Nayyar N."/>
            <person name="Sangwan N."/>
            <person name="Kumari R."/>
            <person name="Khurana J.P."/>
            <person name="Lal R."/>
        </authorList>
    </citation>
    <scope>NUCLEOTIDE SEQUENCE [LARGE SCALE GENOMIC DNA]</scope>
    <source>
        <strain evidence="3 4">LE124</strain>
    </source>
</reference>
<gene>
    <name evidence="3" type="ORF">L284_02695</name>
</gene>
<dbReference type="Proteomes" id="UP000015527">
    <property type="component" value="Unassembled WGS sequence"/>
</dbReference>
<dbReference type="eggNOG" id="COG1309">
    <property type="taxonomic scope" value="Bacteria"/>
</dbReference>
<dbReference type="EMBL" id="ATHL01000024">
    <property type="protein sequence ID" value="EQB19160.1"/>
    <property type="molecule type" value="Genomic_DNA"/>
</dbReference>
<sequence length="250" mass="28490">MIREGEIGQKRYLQASRERRQARMLRELEFEARPALAEDTRPPRIFADETKLRILAAAESLYAARSIESVSFREIAQLAGNRNTNAVQYHFGNRETLVQAIFAWRVWQMEPIRGAMLDAAGEEPDLAALFRILCEPLLDLVDDEGRHTYAAFMSKYLMLQRPVGIPHAGDIRPDINGNLRRILDRVNAIVAAEDMQMGDYRIALSYLVVTNMLVLSDNERLQQRDPTLLRRRFEVALSMAVAAMKNSCGI</sequence>
<dbReference type="SUPFAM" id="SSF46689">
    <property type="entry name" value="Homeodomain-like"/>
    <property type="match status" value="1"/>
</dbReference>
<organism evidence="3 4">
    <name type="scientific">Novosphingobium lindaniclasticum LE124</name>
    <dbReference type="NCBI Taxonomy" id="1096930"/>
    <lineage>
        <taxon>Bacteria</taxon>
        <taxon>Pseudomonadati</taxon>
        <taxon>Pseudomonadota</taxon>
        <taxon>Alphaproteobacteria</taxon>
        <taxon>Sphingomonadales</taxon>
        <taxon>Sphingomonadaceae</taxon>
        <taxon>Novosphingobium</taxon>
    </lineage>
</organism>
<protein>
    <recommendedName>
        <fullName evidence="2">HTH tetR-type domain-containing protein</fullName>
    </recommendedName>
</protein>
<feature type="domain" description="HTH tetR-type" evidence="2">
    <location>
        <begin position="54"/>
        <end position="101"/>
    </location>
</feature>
<evidence type="ECO:0000259" key="2">
    <source>
        <dbReference type="Pfam" id="PF00440"/>
    </source>
</evidence>
<dbReference type="Gene3D" id="1.10.357.10">
    <property type="entry name" value="Tetracycline Repressor, domain 2"/>
    <property type="match status" value="1"/>
</dbReference>
<keyword evidence="4" id="KW-1185">Reference proteome</keyword>
<evidence type="ECO:0000256" key="1">
    <source>
        <dbReference type="ARBA" id="ARBA00023125"/>
    </source>
</evidence>
<dbReference type="GO" id="GO:0003677">
    <property type="term" value="F:DNA binding"/>
    <property type="evidence" value="ECO:0007669"/>
    <property type="project" value="UniProtKB-KW"/>
</dbReference>
<evidence type="ECO:0000313" key="4">
    <source>
        <dbReference type="Proteomes" id="UP000015527"/>
    </source>
</evidence>